<dbReference type="InterPro" id="IPR043472">
    <property type="entry name" value="Macro_dom-like"/>
</dbReference>
<keyword evidence="7" id="KW-0963">Cytoplasm</keyword>
<dbReference type="GO" id="GO:0030145">
    <property type="term" value="F:manganese ion binding"/>
    <property type="evidence" value="ECO:0007669"/>
    <property type="project" value="UniProtKB-UniRule"/>
</dbReference>
<evidence type="ECO:0000256" key="6">
    <source>
        <dbReference type="ARBA" id="ARBA00022801"/>
    </source>
</evidence>
<comment type="catalytic activity">
    <reaction evidence="2 7">
        <text>Release of an N-terminal amino acid, preferentially leucine, but not glutamic or aspartic acids.</text>
        <dbReference type="EC" id="3.4.11.10"/>
    </reaction>
</comment>
<keyword evidence="5 7" id="KW-0645">Protease</keyword>
<dbReference type="PANTHER" id="PTHR11963">
    <property type="entry name" value="LEUCINE AMINOPEPTIDASE-RELATED"/>
    <property type="match status" value="1"/>
</dbReference>
<dbReference type="SUPFAM" id="SSF52949">
    <property type="entry name" value="Macro domain-like"/>
    <property type="match status" value="1"/>
</dbReference>
<dbReference type="STRING" id="1817828.A2722_00325"/>
<dbReference type="PROSITE" id="PS00631">
    <property type="entry name" value="CYTOSOL_AP"/>
    <property type="match status" value="1"/>
</dbReference>
<feature type="active site" evidence="7">
    <location>
        <position position="281"/>
    </location>
</feature>
<feature type="binding site" evidence="7">
    <location>
        <position position="353"/>
    </location>
    <ligand>
        <name>Mn(2+)</name>
        <dbReference type="ChEBI" id="CHEBI:29035"/>
        <label>2</label>
    </ligand>
</feature>
<comment type="catalytic activity">
    <reaction evidence="1 7">
        <text>Release of an N-terminal amino acid, Xaa-|-Yaa-, in which Xaa is preferably Leu, but may be other amino acids including Pro although not Arg or Lys, and Yaa may be Pro. Amino acid amides and methyl esters are also readily hydrolyzed, but rates on arylamides are exceedingly low.</text>
        <dbReference type="EC" id="3.4.11.1"/>
    </reaction>
</comment>
<feature type="binding site" evidence="7">
    <location>
        <position position="353"/>
    </location>
    <ligand>
        <name>Mn(2+)</name>
        <dbReference type="ChEBI" id="CHEBI:29035"/>
        <label>1</label>
    </ligand>
</feature>
<sequence length="498" mass="53535">MNIKTLTQNPGSLVCDLLILPFFEHQTSLEPHMNQIDQALGGQITSVFAQKDFTGKRDNLLLLPIHGRLPAARLLLVGLGKRTLYDLETLRRAIGLATQHTKPRSVKDVAIFLPQSLSASLRPEDVGQAIIDALLTSRYVFTKFKKSQDKNEHPAPLSNVTILCSNPKNRSRLLRGALQGLAVAEAVNYTRDLSNHPGNLMTPQSLAQEARALAKSTRISCTVLGKKQIEKLGMGALLGVNQGSALPPEFIILEYRGKRTVTPYVLVGKGITFDSGGISIKPSRNMEEMKFDMAGAAAVLGIFKAANNMRLPVHLVGLIPATENLPSGSAIKPGDVVTALSGKTIEVINTDAEGRMILADALAYASRYKPKAVIDFATLAGAMVVALGPEYTGVFASSTTLMKRLQAASARSGEKVWPFPLPEGYKEQLKSHVADLKNVGNDGAGGGAITAALFLQEFVSYPWIHLDIAGTAWMTAERAGYAAGATGVGVRLMLEYLR</sequence>
<dbReference type="NCBIfam" id="NF002074">
    <property type="entry name" value="PRK00913.1-4"/>
    <property type="match status" value="1"/>
</dbReference>
<dbReference type="InterPro" id="IPR023042">
    <property type="entry name" value="Peptidase_M17_leu_NH2_pept"/>
</dbReference>
<feature type="binding site" evidence="7">
    <location>
        <position position="269"/>
    </location>
    <ligand>
        <name>Mn(2+)</name>
        <dbReference type="ChEBI" id="CHEBI:29035"/>
        <label>2</label>
    </ligand>
</feature>
<dbReference type="GO" id="GO:0070006">
    <property type="term" value="F:metalloaminopeptidase activity"/>
    <property type="evidence" value="ECO:0007669"/>
    <property type="project" value="InterPro"/>
</dbReference>
<dbReference type="Pfam" id="PF02789">
    <property type="entry name" value="Peptidase_M17_N"/>
    <property type="match status" value="1"/>
</dbReference>
<dbReference type="Gene3D" id="3.40.630.10">
    <property type="entry name" value="Zn peptidases"/>
    <property type="match status" value="1"/>
</dbReference>
<evidence type="ECO:0000256" key="3">
    <source>
        <dbReference type="ARBA" id="ARBA00009528"/>
    </source>
</evidence>
<name>A0A1F5PHN4_9BACT</name>
<feature type="binding site" evidence="7">
    <location>
        <position position="292"/>
    </location>
    <ligand>
        <name>Mn(2+)</name>
        <dbReference type="ChEBI" id="CHEBI:29035"/>
        <label>2</label>
    </ligand>
</feature>
<evidence type="ECO:0000259" key="8">
    <source>
        <dbReference type="PROSITE" id="PS00631"/>
    </source>
</evidence>
<evidence type="ECO:0000313" key="10">
    <source>
        <dbReference type="Proteomes" id="UP000178377"/>
    </source>
</evidence>
<comment type="subcellular location">
    <subcellularLocation>
        <location evidence="7">Cytoplasm</location>
    </subcellularLocation>
</comment>
<comment type="cofactor">
    <cofactor evidence="7">
        <name>Mn(2+)</name>
        <dbReference type="ChEBI" id="CHEBI:29035"/>
    </cofactor>
    <text evidence="7">Binds 2 manganese ions per subunit.</text>
</comment>
<dbReference type="Gene3D" id="3.40.220.10">
    <property type="entry name" value="Leucine Aminopeptidase, subunit E, domain 1"/>
    <property type="match status" value="1"/>
</dbReference>
<feature type="binding site" evidence="7">
    <location>
        <position position="274"/>
    </location>
    <ligand>
        <name>Mn(2+)</name>
        <dbReference type="ChEBI" id="CHEBI:29035"/>
        <label>2</label>
    </ligand>
</feature>
<comment type="function">
    <text evidence="7">Presumably involved in the processing and regular turnover of intracellular proteins. Catalyzes the removal of unsubstituted N-terminal amino acids from various peptides.</text>
</comment>
<evidence type="ECO:0000256" key="4">
    <source>
        <dbReference type="ARBA" id="ARBA00022438"/>
    </source>
</evidence>
<evidence type="ECO:0000256" key="2">
    <source>
        <dbReference type="ARBA" id="ARBA00000967"/>
    </source>
</evidence>
<keyword evidence="6 7" id="KW-0378">Hydrolase</keyword>
<dbReference type="AlphaFoldDB" id="A0A1F5PHN4"/>
<accession>A0A1F5PHN4</accession>
<proteinExistence type="inferred from homology"/>
<dbReference type="InterPro" id="IPR008283">
    <property type="entry name" value="Peptidase_M17_N"/>
</dbReference>
<dbReference type="Proteomes" id="UP000178377">
    <property type="component" value="Unassembled WGS sequence"/>
</dbReference>
<dbReference type="InterPro" id="IPR011356">
    <property type="entry name" value="Leucine_aapep/pepB"/>
</dbReference>
<dbReference type="NCBIfam" id="NF002073">
    <property type="entry name" value="PRK00913.1-2"/>
    <property type="match status" value="1"/>
</dbReference>
<gene>
    <name evidence="7" type="primary">pepA</name>
    <name evidence="9" type="ORF">A2722_00325</name>
</gene>
<feature type="domain" description="Cytosol aminopeptidase" evidence="8">
    <location>
        <begin position="349"/>
        <end position="356"/>
    </location>
</feature>
<dbReference type="PANTHER" id="PTHR11963:SF23">
    <property type="entry name" value="CYTOSOL AMINOPEPTIDASE"/>
    <property type="match status" value="1"/>
</dbReference>
<keyword evidence="7" id="KW-0464">Manganese</keyword>
<dbReference type="EC" id="3.4.11.10" evidence="7"/>
<reference evidence="9 10" key="1">
    <citation type="journal article" date="2016" name="Nat. Commun.">
        <title>Thousands of microbial genomes shed light on interconnected biogeochemical processes in an aquifer system.</title>
        <authorList>
            <person name="Anantharaman K."/>
            <person name="Brown C.T."/>
            <person name="Hug L.A."/>
            <person name="Sharon I."/>
            <person name="Castelle C.J."/>
            <person name="Probst A.J."/>
            <person name="Thomas B.C."/>
            <person name="Singh A."/>
            <person name="Wilkins M.J."/>
            <person name="Karaoz U."/>
            <person name="Brodie E.L."/>
            <person name="Williams K.H."/>
            <person name="Hubbard S.S."/>
            <person name="Banfield J.F."/>
        </authorList>
    </citation>
    <scope>NUCLEOTIDE SEQUENCE [LARGE SCALE GENOMIC DNA]</scope>
</reference>
<evidence type="ECO:0000256" key="7">
    <source>
        <dbReference type="HAMAP-Rule" id="MF_00181"/>
    </source>
</evidence>
<evidence type="ECO:0000256" key="1">
    <source>
        <dbReference type="ARBA" id="ARBA00000135"/>
    </source>
</evidence>
<dbReference type="EC" id="3.4.11.1" evidence="7"/>
<keyword evidence="7" id="KW-0479">Metal-binding</keyword>
<keyword evidence="4 7" id="KW-0031">Aminopeptidase</keyword>
<dbReference type="SUPFAM" id="SSF53187">
    <property type="entry name" value="Zn-dependent exopeptidases"/>
    <property type="match status" value="1"/>
</dbReference>
<dbReference type="InterPro" id="IPR000819">
    <property type="entry name" value="Peptidase_M17_C"/>
</dbReference>
<comment type="similarity">
    <text evidence="3 7">Belongs to the peptidase M17 family.</text>
</comment>
<organism evidence="9 10">
    <name type="scientific">Candidatus Doudnabacteria bacterium RIFCSPHIGHO2_01_FULL_50_11</name>
    <dbReference type="NCBI Taxonomy" id="1817828"/>
    <lineage>
        <taxon>Bacteria</taxon>
        <taxon>Candidatus Doudnaibacteriota</taxon>
    </lineage>
</organism>
<feature type="binding site" evidence="7">
    <location>
        <position position="274"/>
    </location>
    <ligand>
        <name>Mn(2+)</name>
        <dbReference type="ChEBI" id="CHEBI:29035"/>
        <label>1</label>
    </ligand>
</feature>
<comment type="caution">
    <text evidence="9">The sequence shown here is derived from an EMBL/GenBank/DDBJ whole genome shotgun (WGS) entry which is preliminary data.</text>
</comment>
<dbReference type="GO" id="GO:0006508">
    <property type="term" value="P:proteolysis"/>
    <property type="evidence" value="ECO:0007669"/>
    <property type="project" value="UniProtKB-KW"/>
</dbReference>
<evidence type="ECO:0000313" key="9">
    <source>
        <dbReference type="EMBL" id="OGE89431.1"/>
    </source>
</evidence>
<dbReference type="CDD" id="cd00433">
    <property type="entry name" value="Peptidase_M17"/>
    <property type="match status" value="1"/>
</dbReference>
<protein>
    <recommendedName>
        <fullName evidence="7">Probable cytosol aminopeptidase</fullName>
        <ecNumber evidence="7">3.4.11.1</ecNumber>
    </recommendedName>
    <alternativeName>
        <fullName evidence="7">Leucine aminopeptidase</fullName>
        <shortName evidence="7">LAP</shortName>
        <ecNumber evidence="7">3.4.11.10</ecNumber>
    </alternativeName>
    <alternativeName>
        <fullName evidence="7">Leucyl aminopeptidase</fullName>
    </alternativeName>
</protein>
<dbReference type="GO" id="GO:0005737">
    <property type="term" value="C:cytoplasm"/>
    <property type="evidence" value="ECO:0007669"/>
    <property type="project" value="UniProtKB-SubCell"/>
</dbReference>
<evidence type="ECO:0000256" key="5">
    <source>
        <dbReference type="ARBA" id="ARBA00022670"/>
    </source>
</evidence>
<feature type="active site" evidence="7">
    <location>
        <position position="355"/>
    </location>
</feature>
<dbReference type="PRINTS" id="PR00481">
    <property type="entry name" value="LAMNOPPTDASE"/>
</dbReference>
<dbReference type="Pfam" id="PF00883">
    <property type="entry name" value="Peptidase_M17"/>
    <property type="match status" value="1"/>
</dbReference>
<feature type="binding site" evidence="7">
    <location>
        <position position="351"/>
    </location>
    <ligand>
        <name>Mn(2+)</name>
        <dbReference type="ChEBI" id="CHEBI:29035"/>
        <label>1</label>
    </ligand>
</feature>
<dbReference type="EMBL" id="MFEO01000021">
    <property type="protein sequence ID" value="OGE89431.1"/>
    <property type="molecule type" value="Genomic_DNA"/>
</dbReference>
<dbReference type="HAMAP" id="MF_00181">
    <property type="entry name" value="Cytosol_peptidase_M17"/>
    <property type="match status" value="1"/>
</dbReference>